<evidence type="ECO:0000313" key="2">
    <source>
        <dbReference type="Proteomes" id="UP000062998"/>
    </source>
</evidence>
<comment type="caution">
    <text evidence="1">The sequence shown here is derived from an EMBL/GenBank/DDBJ whole genome shotgun (WGS) entry which is preliminary data.</text>
</comment>
<organism evidence="1 2">
    <name type="scientific">Burkholderia ubonensis</name>
    <dbReference type="NCBI Taxonomy" id="101571"/>
    <lineage>
        <taxon>Bacteria</taxon>
        <taxon>Pseudomonadati</taxon>
        <taxon>Pseudomonadota</taxon>
        <taxon>Betaproteobacteria</taxon>
        <taxon>Burkholderiales</taxon>
        <taxon>Burkholderiaceae</taxon>
        <taxon>Burkholderia</taxon>
        <taxon>Burkholderia cepacia complex</taxon>
    </lineage>
</organism>
<gene>
    <name evidence="1" type="ORF">WL73_33290</name>
</gene>
<reference evidence="1 2" key="1">
    <citation type="submission" date="2015-11" db="EMBL/GenBank/DDBJ databases">
        <title>Expanding the genomic diversity of Burkholderia species for the development of highly accurate diagnostics.</title>
        <authorList>
            <person name="Sahl J."/>
            <person name="Keim P."/>
            <person name="Wagner D."/>
        </authorList>
    </citation>
    <scope>NUCLEOTIDE SEQUENCE [LARGE SCALE GENOMIC DNA]</scope>
    <source>
        <strain evidence="1 2">MSMB2167WGS</strain>
    </source>
</reference>
<dbReference type="AlphaFoldDB" id="A0A107EYN1"/>
<protein>
    <submittedName>
        <fullName evidence="1">Uncharacterized protein</fullName>
    </submittedName>
</protein>
<sequence length="523" mass="58261">MNTVKNRPHALTDDQILELGYKHFKPGHNVEAETNFVAAVRDVLAASPVEQPGPITAQIALAAIETFEIVGENNDSREPNADDRFILTEFIAHMFNGFRVAQPAAAPTMQHNLQGIARIDLELAEREARAFAPTAPATAPERPAFSVDDLDFEPDAQHTIADMANIGYALLEQIARMAPSYHWNDSPIEIVSDLINERDEARASSANETGAEGVRAWETDDGRVIADEQTKRMLANGGAEASPVRPYEHALYRSTTAQAVESVAIYQILTEEGAWLNTTREYYERVKSDPALARVVYSAPRLAAQTAILTRDEIGEAWREAGSAGVEQVIRNAAELAGAREGLTTERAFALYMLARTTSDSERWINELRKVFATHPGQAEPRAAASIPRVHGVSRIHGSPCEVVVMLMTEPTDEALRAMYDRLTYQPEPRAEAAPDDQRDGMRWRALMKNGEPEVFVERTQRRAIQRKQPVAFSSPNLTGADRFDTPSEMWVKRYVMFAWWARENEHRKFIEAVDAISAGEIQ</sequence>
<dbReference type="Proteomes" id="UP000062998">
    <property type="component" value="Unassembled WGS sequence"/>
</dbReference>
<evidence type="ECO:0000313" key="1">
    <source>
        <dbReference type="EMBL" id="KWE11021.1"/>
    </source>
</evidence>
<proteinExistence type="predicted"/>
<name>A0A107EYN1_9BURK</name>
<dbReference type="EMBL" id="LPIX01000015">
    <property type="protein sequence ID" value="KWE11021.1"/>
    <property type="molecule type" value="Genomic_DNA"/>
</dbReference>
<dbReference type="RefSeq" id="WP_060322489.1">
    <property type="nucleotide sequence ID" value="NZ_LPIU01000052.1"/>
</dbReference>
<accession>A0A107EYN1</accession>